<gene>
    <name evidence="2" type="ORF">ACH4GP_00980</name>
</gene>
<comment type="caution">
    <text evidence="2">The sequence shown here is derived from an EMBL/GenBank/DDBJ whole genome shotgun (WGS) entry which is preliminary data.</text>
</comment>
<dbReference type="Proteomes" id="UP001610990">
    <property type="component" value="Unassembled WGS sequence"/>
</dbReference>
<dbReference type="RefSeq" id="WP_367434303.1">
    <property type="nucleotide sequence ID" value="NZ_CP108413.1"/>
</dbReference>
<name>A0ABW7R9F2_9ACTN</name>
<feature type="compositionally biased region" description="Low complexity" evidence="1">
    <location>
        <begin position="120"/>
        <end position="138"/>
    </location>
</feature>
<evidence type="ECO:0000313" key="3">
    <source>
        <dbReference type="Proteomes" id="UP001610990"/>
    </source>
</evidence>
<proteinExistence type="predicted"/>
<feature type="region of interest" description="Disordered" evidence="1">
    <location>
        <begin position="111"/>
        <end position="138"/>
    </location>
</feature>
<reference evidence="2 3" key="1">
    <citation type="submission" date="2024-10" db="EMBL/GenBank/DDBJ databases">
        <title>The Natural Products Discovery Center: Release of the First 8490 Sequenced Strains for Exploring Actinobacteria Biosynthetic Diversity.</title>
        <authorList>
            <person name="Kalkreuter E."/>
            <person name="Kautsar S.A."/>
            <person name="Yang D."/>
            <person name="Bader C.D."/>
            <person name="Teijaro C.N."/>
            <person name="Fluegel L."/>
            <person name="Davis C.M."/>
            <person name="Simpson J.R."/>
            <person name="Lauterbach L."/>
            <person name="Steele A.D."/>
            <person name="Gui C."/>
            <person name="Meng S."/>
            <person name="Li G."/>
            <person name="Viehrig K."/>
            <person name="Ye F."/>
            <person name="Su P."/>
            <person name="Kiefer A.F."/>
            <person name="Nichols A."/>
            <person name="Cepeda A.J."/>
            <person name="Yan W."/>
            <person name="Fan B."/>
            <person name="Jiang Y."/>
            <person name="Adhikari A."/>
            <person name="Zheng C.-J."/>
            <person name="Schuster L."/>
            <person name="Cowan T.M."/>
            <person name="Smanski M.J."/>
            <person name="Chevrette M.G."/>
            <person name="De Carvalho L.P.S."/>
            <person name="Shen B."/>
        </authorList>
    </citation>
    <scope>NUCLEOTIDE SEQUENCE [LARGE SCALE GENOMIC DNA]</scope>
    <source>
        <strain evidence="2 3">NPDC018013</strain>
    </source>
</reference>
<evidence type="ECO:0000313" key="2">
    <source>
        <dbReference type="EMBL" id="MFH8582955.1"/>
    </source>
</evidence>
<evidence type="ECO:0000256" key="1">
    <source>
        <dbReference type="SAM" id="MobiDB-lite"/>
    </source>
</evidence>
<keyword evidence="3" id="KW-1185">Reference proteome</keyword>
<dbReference type="EMBL" id="JBIRGH010000001">
    <property type="protein sequence ID" value="MFH8582955.1"/>
    <property type="molecule type" value="Genomic_DNA"/>
</dbReference>
<organism evidence="2 3">
    <name type="scientific">Streptomyces celluloflavus</name>
    <dbReference type="NCBI Taxonomy" id="58344"/>
    <lineage>
        <taxon>Bacteria</taxon>
        <taxon>Bacillati</taxon>
        <taxon>Actinomycetota</taxon>
        <taxon>Actinomycetes</taxon>
        <taxon>Kitasatosporales</taxon>
        <taxon>Streptomycetaceae</taxon>
        <taxon>Streptomyces</taxon>
    </lineage>
</organism>
<sequence>MSNGETSRFVRLHIDLVVEITDTGRLTAAALDHLDGDPTLPEEERAQSRVTVREDPAEALAHLLDPVHLVTTVPGTELAQASWSSEEMTDYDPDAEWDAAEWGLADEAVDADEADEADETAAAGDAAGAGVVGPHRTR</sequence>
<accession>A0ABW7R9F2</accession>
<protein>
    <submittedName>
        <fullName evidence="2">Uncharacterized protein</fullName>
    </submittedName>
</protein>